<dbReference type="InterPro" id="IPR016032">
    <property type="entry name" value="Sig_transdc_resp-reg_C-effctor"/>
</dbReference>
<feature type="DNA-binding region" description="OmpR/PhoB-type" evidence="7">
    <location>
        <begin position="124"/>
        <end position="221"/>
    </location>
</feature>
<accession>A0A5Q2RIC2</accession>
<evidence type="ECO:0000256" key="5">
    <source>
        <dbReference type="ARBA" id="ARBA00023159"/>
    </source>
</evidence>
<dbReference type="KEGG" id="atq:GH723_16310"/>
<dbReference type="InterPro" id="IPR036388">
    <property type="entry name" value="WH-like_DNA-bd_sf"/>
</dbReference>
<dbReference type="CDD" id="cd00383">
    <property type="entry name" value="trans_reg_C"/>
    <property type="match status" value="1"/>
</dbReference>
<sequence>MEPLLLFPDPAPPELAQALDLGGYPWRPVGDESAVDRQEPPDGWAGAIVCADQNPEAAFAVCRAVRKRDVPLEPLLLLVSGAQLGDLELRDDLFDDFMLTPFHPRELEARLKHLFWRTGRGTRPELIEYGDLVLNLETYQAALSGKPIDLTYMEYELLKFLASHPGKVFTRETLLSRVWGYEYYGGARTVDVHIRRLRAKLGEEHAGLIQTVRSVGYSFGQSRWGI</sequence>
<dbReference type="Proteomes" id="UP000334019">
    <property type="component" value="Chromosome"/>
</dbReference>
<dbReference type="GO" id="GO:0000976">
    <property type="term" value="F:transcription cis-regulatory region binding"/>
    <property type="evidence" value="ECO:0007669"/>
    <property type="project" value="TreeGrafter"/>
</dbReference>
<dbReference type="SUPFAM" id="SSF46894">
    <property type="entry name" value="C-terminal effector domain of the bipartite response regulators"/>
    <property type="match status" value="1"/>
</dbReference>
<evidence type="ECO:0000313" key="10">
    <source>
        <dbReference type="Proteomes" id="UP000334019"/>
    </source>
</evidence>
<dbReference type="Gene3D" id="1.10.10.10">
    <property type="entry name" value="Winged helix-like DNA-binding domain superfamily/Winged helix DNA-binding domain"/>
    <property type="match status" value="1"/>
</dbReference>
<feature type="domain" description="OmpR/PhoB-type" evidence="8">
    <location>
        <begin position="124"/>
        <end position="221"/>
    </location>
</feature>
<dbReference type="AlphaFoldDB" id="A0A5Q2RIC2"/>
<evidence type="ECO:0000256" key="4">
    <source>
        <dbReference type="ARBA" id="ARBA00023125"/>
    </source>
</evidence>
<keyword evidence="1" id="KW-0597">Phosphoprotein</keyword>
<dbReference type="GO" id="GO:0032993">
    <property type="term" value="C:protein-DNA complex"/>
    <property type="evidence" value="ECO:0007669"/>
    <property type="project" value="TreeGrafter"/>
</dbReference>
<keyword evidence="6" id="KW-0804">Transcription</keyword>
<evidence type="ECO:0000256" key="2">
    <source>
        <dbReference type="ARBA" id="ARBA00023012"/>
    </source>
</evidence>
<dbReference type="PANTHER" id="PTHR48111:SF1">
    <property type="entry name" value="TWO-COMPONENT RESPONSE REGULATOR ORR33"/>
    <property type="match status" value="1"/>
</dbReference>
<evidence type="ECO:0000256" key="7">
    <source>
        <dbReference type="PROSITE-ProRule" id="PRU01091"/>
    </source>
</evidence>
<keyword evidence="10" id="KW-1185">Reference proteome</keyword>
<evidence type="ECO:0000259" key="8">
    <source>
        <dbReference type="PROSITE" id="PS51755"/>
    </source>
</evidence>
<dbReference type="InterPro" id="IPR039420">
    <property type="entry name" value="WalR-like"/>
</dbReference>
<keyword evidence="3" id="KW-0805">Transcription regulation</keyword>
<dbReference type="FunFam" id="1.10.10.10:FF:000216">
    <property type="entry name" value="DNA-binding response regulator"/>
    <property type="match status" value="1"/>
</dbReference>
<protein>
    <submittedName>
        <fullName evidence="9">DNA-binding response regulator</fullName>
    </submittedName>
</protein>
<gene>
    <name evidence="9" type="ORF">GH723_16310</name>
</gene>
<dbReference type="Pfam" id="PF00486">
    <property type="entry name" value="Trans_reg_C"/>
    <property type="match status" value="1"/>
</dbReference>
<evidence type="ECO:0000256" key="6">
    <source>
        <dbReference type="ARBA" id="ARBA00023163"/>
    </source>
</evidence>
<proteinExistence type="predicted"/>
<keyword evidence="2" id="KW-0902">Two-component regulatory system</keyword>
<keyword evidence="4 7" id="KW-0238">DNA-binding</keyword>
<evidence type="ECO:0000256" key="1">
    <source>
        <dbReference type="ARBA" id="ARBA00022553"/>
    </source>
</evidence>
<keyword evidence="5" id="KW-0010">Activator</keyword>
<dbReference type="GO" id="GO:0006355">
    <property type="term" value="P:regulation of DNA-templated transcription"/>
    <property type="evidence" value="ECO:0007669"/>
    <property type="project" value="InterPro"/>
</dbReference>
<evidence type="ECO:0000313" key="9">
    <source>
        <dbReference type="EMBL" id="QGG96539.1"/>
    </source>
</evidence>
<dbReference type="GO" id="GO:0000156">
    <property type="term" value="F:phosphorelay response regulator activity"/>
    <property type="evidence" value="ECO:0007669"/>
    <property type="project" value="TreeGrafter"/>
</dbReference>
<dbReference type="PANTHER" id="PTHR48111">
    <property type="entry name" value="REGULATOR OF RPOS"/>
    <property type="match status" value="1"/>
</dbReference>
<dbReference type="PROSITE" id="PS51755">
    <property type="entry name" value="OMPR_PHOB"/>
    <property type="match status" value="1"/>
</dbReference>
<evidence type="ECO:0000256" key="3">
    <source>
        <dbReference type="ARBA" id="ARBA00023015"/>
    </source>
</evidence>
<reference evidence="9 10" key="1">
    <citation type="submission" date="2019-11" db="EMBL/GenBank/DDBJ databases">
        <authorList>
            <person name="He Y."/>
        </authorList>
    </citation>
    <scope>NUCLEOTIDE SEQUENCE [LARGE SCALE GENOMIC DNA]</scope>
    <source>
        <strain evidence="9 10">SCSIO 58843</strain>
    </source>
</reference>
<organism evidence="9 10">
    <name type="scientific">Actinomarinicola tropica</name>
    <dbReference type="NCBI Taxonomy" id="2789776"/>
    <lineage>
        <taxon>Bacteria</taxon>
        <taxon>Bacillati</taxon>
        <taxon>Actinomycetota</taxon>
        <taxon>Acidimicrobiia</taxon>
        <taxon>Acidimicrobiales</taxon>
        <taxon>Iamiaceae</taxon>
        <taxon>Actinomarinicola</taxon>
    </lineage>
</organism>
<dbReference type="InterPro" id="IPR001867">
    <property type="entry name" value="OmpR/PhoB-type_DNA-bd"/>
</dbReference>
<dbReference type="GO" id="GO:0005829">
    <property type="term" value="C:cytosol"/>
    <property type="evidence" value="ECO:0007669"/>
    <property type="project" value="TreeGrafter"/>
</dbReference>
<dbReference type="EMBL" id="CP045851">
    <property type="protein sequence ID" value="QGG96539.1"/>
    <property type="molecule type" value="Genomic_DNA"/>
</dbReference>
<dbReference type="SMART" id="SM00862">
    <property type="entry name" value="Trans_reg_C"/>
    <property type="match status" value="1"/>
</dbReference>
<name>A0A5Q2RIC2_9ACTN</name>
<dbReference type="RefSeq" id="WP_153760643.1">
    <property type="nucleotide sequence ID" value="NZ_CP045851.1"/>
</dbReference>